<evidence type="ECO:0000259" key="10">
    <source>
        <dbReference type="PROSITE" id="PS50871"/>
    </source>
</evidence>
<keyword evidence="12" id="KW-1185">Reference proteome</keyword>
<accession>A0A8C0GBM9</accession>
<dbReference type="PANTHER" id="PTHR15427:SF51">
    <property type="entry name" value="OTOLIN 1"/>
    <property type="match status" value="1"/>
</dbReference>
<comment type="subcellular location">
    <subcellularLocation>
        <location evidence="1">Secreted</location>
        <location evidence="1">Extracellular space</location>
        <location evidence="1">Extracellular matrix</location>
    </subcellularLocation>
</comment>
<evidence type="ECO:0000313" key="12">
    <source>
        <dbReference type="Proteomes" id="UP000694404"/>
    </source>
</evidence>
<protein>
    <submittedName>
        <fullName evidence="11">Otolin 1</fullName>
    </submittedName>
</protein>
<dbReference type="PRINTS" id="PR00007">
    <property type="entry name" value="COMPLEMNTC1Q"/>
</dbReference>
<feature type="chain" id="PRO_5034886635" evidence="9">
    <location>
        <begin position="21"/>
        <end position="492"/>
    </location>
</feature>
<dbReference type="FunFam" id="2.60.120.40:FF:000001">
    <property type="entry name" value="Complement C1q B chain"/>
    <property type="match status" value="1"/>
</dbReference>
<feature type="compositionally biased region" description="Polar residues" evidence="8">
    <location>
        <begin position="158"/>
        <end position="167"/>
    </location>
</feature>
<proteinExistence type="predicted"/>
<gene>
    <name evidence="11" type="primary">OTOL1</name>
</gene>
<organism evidence="11 12">
    <name type="scientific">Chelonoidis abingdonii</name>
    <name type="common">Abingdon island giant tortoise</name>
    <name type="synonym">Testudo abingdonii</name>
    <dbReference type="NCBI Taxonomy" id="106734"/>
    <lineage>
        <taxon>Eukaryota</taxon>
        <taxon>Metazoa</taxon>
        <taxon>Chordata</taxon>
        <taxon>Craniata</taxon>
        <taxon>Vertebrata</taxon>
        <taxon>Euteleostomi</taxon>
        <taxon>Archelosauria</taxon>
        <taxon>Testudinata</taxon>
        <taxon>Testudines</taxon>
        <taxon>Cryptodira</taxon>
        <taxon>Durocryptodira</taxon>
        <taxon>Testudinoidea</taxon>
        <taxon>Testudinidae</taxon>
        <taxon>Chelonoidis</taxon>
    </lineage>
</organism>
<keyword evidence="3" id="KW-0272">Extracellular matrix</keyword>
<dbReference type="Ensembl" id="ENSCABT00000006998.1">
    <property type="protein sequence ID" value="ENSCABP00000006412.1"/>
    <property type="gene ID" value="ENSCABG00000004839.1"/>
</dbReference>
<dbReference type="Gene3D" id="2.60.120.40">
    <property type="match status" value="1"/>
</dbReference>
<feature type="domain" description="C1q" evidence="10">
    <location>
        <begin position="353"/>
        <end position="488"/>
    </location>
</feature>
<dbReference type="InterPro" id="IPR008160">
    <property type="entry name" value="Collagen"/>
</dbReference>
<evidence type="ECO:0000256" key="9">
    <source>
        <dbReference type="SAM" id="SignalP"/>
    </source>
</evidence>
<name>A0A8C0GBM9_CHEAB</name>
<feature type="compositionally biased region" description="Basic and acidic residues" evidence="8">
    <location>
        <begin position="280"/>
        <end position="312"/>
    </location>
</feature>
<sequence length="492" mass="50878">MISTLLTQALLCSVWCPVASTTIFSLVPSQLFTTDALNGAAETEDPKQASIVPPSPDLGTNETDPVADVGIQVSSQHAVTPPATSLFNNEAGGVENNINLQELKPTSTGPKQPVRKKGVQGPLGETGQQGLKGEKGNQGSKGDLGKPGPPGQKGEQGWSSSCPNSNKGDAGRAGSRGPQGLKGDKGECGKLGPKGDVGPSGSPGKKGHEGERGQTGKRGPKGYTGPPGVQGAPGLKGHPGNGTKGEKGDKGELGLQGLDGENGDKGEKGDLGEKGYCGEPGERGERGEKGEGGIKGEKGKKGEPGSKGEKGDLGPPGVMGPLGPKGNPGSKGARGASGKKGSRGIKGSKGDNSKLRRSAFSAGLSKSFPPPNVPIKFDKILYNDQEDYNPSTGKFNCSIPGAYVFAYHMTIRGRPARISIVAQNKKIVKTRETLYGQEIDQASFLIILKLNAGDQVWLEVGRDWNGIYVSAEDDSIFTGFLLYPDDIFETLA</sequence>
<evidence type="ECO:0000256" key="6">
    <source>
        <dbReference type="ARBA" id="ARBA00023180"/>
    </source>
</evidence>
<evidence type="ECO:0000256" key="3">
    <source>
        <dbReference type="ARBA" id="ARBA00022530"/>
    </source>
</evidence>
<keyword evidence="7" id="KW-0379">Hydroxylation</keyword>
<keyword evidence="2" id="KW-0964">Secreted</keyword>
<dbReference type="Pfam" id="PF00386">
    <property type="entry name" value="C1q"/>
    <property type="match status" value="1"/>
</dbReference>
<feature type="compositionally biased region" description="Basic and acidic residues" evidence="8">
    <location>
        <begin position="262"/>
        <end position="273"/>
    </location>
</feature>
<dbReference type="InterPro" id="IPR001073">
    <property type="entry name" value="C1q_dom"/>
</dbReference>
<evidence type="ECO:0000256" key="1">
    <source>
        <dbReference type="ARBA" id="ARBA00004498"/>
    </source>
</evidence>
<keyword evidence="5" id="KW-0176">Collagen</keyword>
<dbReference type="GO" id="GO:0005576">
    <property type="term" value="C:extracellular region"/>
    <property type="evidence" value="ECO:0007669"/>
    <property type="project" value="UniProtKB-SubCell"/>
</dbReference>
<feature type="signal peptide" evidence="9">
    <location>
        <begin position="1"/>
        <end position="20"/>
    </location>
</feature>
<dbReference type="SUPFAM" id="SSF49842">
    <property type="entry name" value="TNF-like"/>
    <property type="match status" value="1"/>
</dbReference>
<dbReference type="PANTHER" id="PTHR15427">
    <property type="entry name" value="EMILIN ELASTIN MICROFIBRIL INTERFACE-LOCATED PROTEIN ELASTIN MICROFIBRIL INTERFACER"/>
    <property type="match status" value="1"/>
</dbReference>
<evidence type="ECO:0000256" key="4">
    <source>
        <dbReference type="ARBA" id="ARBA00022729"/>
    </source>
</evidence>
<dbReference type="GeneTree" id="ENSGT00940000155435"/>
<dbReference type="GO" id="GO:0005581">
    <property type="term" value="C:collagen trimer"/>
    <property type="evidence" value="ECO:0007669"/>
    <property type="project" value="UniProtKB-KW"/>
</dbReference>
<dbReference type="Proteomes" id="UP000694404">
    <property type="component" value="Unplaced"/>
</dbReference>
<dbReference type="SMART" id="SM00110">
    <property type="entry name" value="C1Q"/>
    <property type="match status" value="1"/>
</dbReference>
<reference evidence="11" key="1">
    <citation type="submission" date="2025-08" db="UniProtKB">
        <authorList>
            <consortium name="Ensembl"/>
        </authorList>
    </citation>
    <scope>IDENTIFICATION</scope>
</reference>
<reference evidence="11" key="2">
    <citation type="submission" date="2025-09" db="UniProtKB">
        <authorList>
            <consortium name="Ensembl"/>
        </authorList>
    </citation>
    <scope>IDENTIFICATION</scope>
</reference>
<feature type="region of interest" description="Disordered" evidence="8">
    <location>
        <begin position="41"/>
        <end position="65"/>
    </location>
</feature>
<dbReference type="Pfam" id="PF01391">
    <property type="entry name" value="Collagen"/>
    <property type="match status" value="3"/>
</dbReference>
<evidence type="ECO:0000256" key="7">
    <source>
        <dbReference type="ARBA" id="ARBA00023278"/>
    </source>
</evidence>
<evidence type="ECO:0000313" key="11">
    <source>
        <dbReference type="Ensembl" id="ENSCABP00000006412.1"/>
    </source>
</evidence>
<feature type="region of interest" description="Disordered" evidence="8">
    <location>
        <begin position="102"/>
        <end position="354"/>
    </location>
</feature>
<keyword evidence="6" id="KW-0325">Glycoprotein</keyword>
<feature type="compositionally biased region" description="Low complexity" evidence="8">
    <location>
        <begin position="313"/>
        <end position="336"/>
    </location>
</feature>
<dbReference type="InterPro" id="IPR050392">
    <property type="entry name" value="Collagen/C1q_domain"/>
</dbReference>
<dbReference type="PROSITE" id="PS50871">
    <property type="entry name" value="C1Q"/>
    <property type="match status" value="1"/>
</dbReference>
<evidence type="ECO:0000256" key="2">
    <source>
        <dbReference type="ARBA" id="ARBA00022525"/>
    </source>
</evidence>
<evidence type="ECO:0000256" key="5">
    <source>
        <dbReference type="ARBA" id="ARBA00023119"/>
    </source>
</evidence>
<evidence type="ECO:0000256" key="8">
    <source>
        <dbReference type="SAM" id="MobiDB-lite"/>
    </source>
</evidence>
<dbReference type="InterPro" id="IPR008983">
    <property type="entry name" value="Tumour_necrosis_fac-like_dom"/>
</dbReference>
<keyword evidence="4 9" id="KW-0732">Signal</keyword>
<dbReference type="AlphaFoldDB" id="A0A8C0GBM9"/>